<dbReference type="AlphaFoldDB" id="A0A8H6Z0G8"/>
<keyword evidence="3" id="KW-1185">Reference proteome</keyword>
<dbReference type="PANTHER" id="PTHR38792:SF3">
    <property type="entry name" value="BNR_ASP-BOX REPEAT DOMAIN PROTEIN (AFU_ORTHOLOGUE AFUA_7G06430)-RELATED"/>
    <property type="match status" value="1"/>
</dbReference>
<feature type="chain" id="PRO_5034347515" evidence="1">
    <location>
        <begin position="23"/>
        <end position="403"/>
    </location>
</feature>
<proteinExistence type="predicted"/>
<dbReference type="OrthoDB" id="2130735at2759"/>
<sequence>MYRVLASLALLACSTFFVSAWAQPNHTPNPPPAPFFENVTIWAPPAPWSRHSGSYGRSVLLNKDGEQGIPTILATAAYSPPDGPYFQIFQSTDYGQSWTMISKAHFDGNSSLSGGVILQPFLYELSEAYGKYPAGTVMLAGNRIPGDSSSTNIQMYASMDKGYTWEYVSTVVASGPPNTNNGAPCVWEPFILSYASQLAVYFSDQSDPRYGQKLSHRLSTSTSNLQTWSATLDDVTNANSTLRPGMITIAQIGNGQWMCSFEIGLWPDPTAPYATHYRIADSPFEFLSAPEFELRTDTDGVSSAGPYTIWTPAGGPHGTIVVSDSSYDQLFLNTQNGDPRAWRNVTSGHGVGYTRALTVLPGNGGKLVQVLNGGMYAGNFTEITVGDFVVPGPEEGSGGVSGF</sequence>
<keyword evidence="1" id="KW-0732">Signal</keyword>
<dbReference type="Proteomes" id="UP000623467">
    <property type="component" value="Unassembled WGS sequence"/>
</dbReference>
<feature type="signal peptide" evidence="1">
    <location>
        <begin position="1"/>
        <end position="22"/>
    </location>
</feature>
<comment type="caution">
    <text evidence="2">The sequence shown here is derived from an EMBL/GenBank/DDBJ whole genome shotgun (WGS) entry which is preliminary data.</text>
</comment>
<dbReference type="PANTHER" id="PTHR38792">
    <property type="entry name" value="BNR/ASP-BOX REPEAT DOMAIN PROTEIN (AFU_ORTHOLOGUE AFUA_7G06430)-RELATED"/>
    <property type="match status" value="1"/>
</dbReference>
<organism evidence="2 3">
    <name type="scientific">Mycena sanguinolenta</name>
    <dbReference type="NCBI Taxonomy" id="230812"/>
    <lineage>
        <taxon>Eukaryota</taxon>
        <taxon>Fungi</taxon>
        <taxon>Dikarya</taxon>
        <taxon>Basidiomycota</taxon>
        <taxon>Agaricomycotina</taxon>
        <taxon>Agaricomycetes</taxon>
        <taxon>Agaricomycetidae</taxon>
        <taxon>Agaricales</taxon>
        <taxon>Marasmiineae</taxon>
        <taxon>Mycenaceae</taxon>
        <taxon>Mycena</taxon>
    </lineage>
</organism>
<protein>
    <submittedName>
        <fullName evidence="2">BNR Asp-box repeat domain protein</fullName>
    </submittedName>
</protein>
<dbReference type="EMBL" id="JACAZH010000005">
    <property type="protein sequence ID" value="KAF7368134.1"/>
    <property type="molecule type" value="Genomic_DNA"/>
</dbReference>
<reference evidence="2" key="1">
    <citation type="submission" date="2020-05" db="EMBL/GenBank/DDBJ databases">
        <title>Mycena genomes resolve the evolution of fungal bioluminescence.</title>
        <authorList>
            <person name="Tsai I.J."/>
        </authorList>
    </citation>
    <scope>NUCLEOTIDE SEQUENCE</scope>
    <source>
        <strain evidence="2">160909Yilan</strain>
    </source>
</reference>
<evidence type="ECO:0000313" key="2">
    <source>
        <dbReference type="EMBL" id="KAF7368134.1"/>
    </source>
</evidence>
<dbReference type="Gene3D" id="2.120.10.10">
    <property type="match status" value="1"/>
</dbReference>
<accession>A0A8H6Z0G8</accession>
<dbReference type="SUPFAM" id="SSF110296">
    <property type="entry name" value="Oligoxyloglucan reducing end-specific cellobiohydrolase"/>
    <property type="match status" value="1"/>
</dbReference>
<name>A0A8H6Z0G8_9AGAR</name>
<gene>
    <name evidence="2" type="ORF">MSAN_00879700</name>
</gene>
<evidence type="ECO:0000256" key="1">
    <source>
        <dbReference type="SAM" id="SignalP"/>
    </source>
</evidence>
<evidence type="ECO:0000313" key="3">
    <source>
        <dbReference type="Proteomes" id="UP000623467"/>
    </source>
</evidence>